<comment type="caution">
    <text evidence="1">The sequence shown here is derived from an EMBL/GenBank/DDBJ whole genome shotgun (WGS) entry which is preliminary data.</text>
</comment>
<evidence type="ECO:0000313" key="2">
    <source>
        <dbReference type="Proteomes" id="UP000185183"/>
    </source>
</evidence>
<sequence>MQFKAIHPDSAQSVHVEAEDAVSARAIAATEFGEALGRTADAVHDQVFVSW</sequence>
<dbReference type="EMBL" id="FSFA01000001">
    <property type="protein sequence ID" value="SHW81962.1"/>
    <property type="molecule type" value="Genomic_DNA"/>
</dbReference>
<gene>
    <name evidence="1" type="ORF">SAMEA2275694_00243</name>
</gene>
<organism evidence="1 2">
    <name type="scientific">Mycobacteroides abscessus subsp. bolletii</name>
    <dbReference type="NCBI Taxonomy" id="319705"/>
    <lineage>
        <taxon>Bacteria</taxon>
        <taxon>Bacillati</taxon>
        <taxon>Actinomycetota</taxon>
        <taxon>Actinomycetes</taxon>
        <taxon>Mycobacteriales</taxon>
        <taxon>Mycobacteriaceae</taxon>
        <taxon>Mycobacteroides</taxon>
        <taxon>Mycobacteroides abscessus</taxon>
    </lineage>
</organism>
<reference evidence="1 2" key="1">
    <citation type="submission" date="2016-11" db="EMBL/GenBank/DDBJ databases">
        <authorList>
            <consortium name="Pathogen Informatics"/>
        </authorList>
    </citation>
    <scope>NUCLEOTIDE SEQUENCE [LARGE SCALE GENOMIC DNA]</scope>
    <source>
        <strain evidence="1 2">968</strain>
    </source>
</reference>
<accession>A0A9Q7SA79</accession>
<dbReference type="RefSeq" id="WP_165645606.1">
    <property type="nucleotide sequence ID" value="NZ_FSCP01000001.1"/>
</dbReference>
<dbReference type="Proteomes" id="UP000185183">
    <property type="component" value="Unassembled WGS sequence"/>
</dbReference>
<evidence type="ECO:0000313" key="1">
    <source>
        <dbReference type="EMBL" id="SHW81962.1"/>
    </source>
</evidence>
<name>A0A9Q7SA79_9MYCO</name>
<proteinExistence type="predicted"/>
<dbReference type="AlphaFoldDB" id="A0A9Q7SA79"/>
<protein>
    <submittedName>
        <fullName evidence="1">Uncharacterized protein</fullName>
    </submittedName>
</protein>